<organism evidence="1 2">
    <name type="scientific">Eumeta variegata</name>
    <name type="common">Bagworm moth</name>
    <name type="synonym">Eumeta japonica</name>
    <dbReference type="NCBI Taxonomy" id="151549"/>
    <lineage>
        <taxon>Eukaryota</taxon>
        <taxon>Metazoa</taxon>
        <taxon>Ecdysozoa</taxon>
        <taxon>Arthropoda</taxon>
        <taxon>Hexapoda</taxon>
        <taxon>Insecta</taxon>
        <taxon>Pterygota</taxon>
        <taxon>Neoptera</taxon>
        <taxon>Endopterygota</taxon>
        <taxon>Lepidoptera</taxon>
        <taxon>Glossata</taxon>
        <taxon>Ditrysia</taxon>
        <taxon>Tineoidea</taxon>
        <taxon>Psychidae</taxon>
        <taxon>Oiketicinae</taxon>
        <taxon>Eumeta</taxon>
    </lineage>
</organism>
<dbReference type="Proteomes" id="UP000299102">
    <property type="component" value="Unassembled WGS sequence"/>
</dbReference>
<dbReference type="EMBL" id="BGZK01000182">
    <property type="protein sequence ID" value="GBP26599.1"/>
    <property type="molecule type" value="Genomic_DNA"/>
</dbReference>
<evidence type="ECO:0000313" key="1">
    <source>
        <dbReference type="EMBL" id="GBP26599.1"/>
    </source>
</evidence>
<evidence type="ECO:0000313" key="2">
    <source>
        <dbReference type="Proteomes" id="UP000299102"/>
    </source>
</evidence>
<name>A0A4C1UJU6_EUMVA</name>
<comment type="caution">
    <text evidence="1">The sequence shown here is derived from an EMBL/GenBank/DDBJ whole genome shotgun (WGS) entry which is preliminary data.</text>
</comment>
<dbReference type="AlphaFoldDB" id="A0A4C1UJU6"/>
<gene>
    <name evidence="1" type="ORF">EVAR_18236_1</name>
</gene>
<keyword evidence="2" id="KW-1185">Reference proteome</keyword>
<reference evidence="1 2" key="1">
    <citation type="journal article" date="2019" name="Commun. Biol.">
        <title>The bagworm genome reveals a unique fibroin gene that provides high tensile strength.</title>
        <authorList>
            <person name="Kono N."/>
            <person name="Nakamura H."/>
            <person name="Ohtoshi R."/>
            <person name="Tomita M."/>
            <person name="Numata K."/>
            <person name="Arakawa K."/>
        </authorList>
    </citation>
    <scope>NUCLEOTIDE SEQUENCE [LARGE SCALE GENOMIC DNA]</scope>
</reference>
<protein>
    <submittedName>
        <fullName evidence="1">Uncharacterized protein</fullName>
    </submittedName>
</protein>
<sequence length="128" mass="14759">MSLSLRRCEWRKWRETTLTQWRLLNLRACARARPHAVLFVLYNYCTHVPRVAGPPLSTYYLSNSHTIVVVRAVGRSDHTNFTHYPCTPYSWILLAVAEYDTASKSSPRQASSPMIIPIVYAKTLNTYL</sequence>
<accession>A0A4C1UJU6</accession>
<proteinExistence type="predicted"/>